<evidence type="ECO:0000313" key="2">
    <source>
        <dbReference type="Proteomes" id="UP000313312"/>
    </source>
</evidence>
<dbReference type="GeneID" id="93160209"/>
<gene>
    <name evidence="1" type="ORF">DID87_03780</name>
</gene>
<evidence type="ECO:0000313" key="1">
    <source>
        <dbReference type="EMBL" id="TNK90438.1"/>
    </source>
</evidence>
<sequence length="77" mass="8996">MKILEFIFKSEEHKVRTIKFNYAKQDLTETSAKALMERISALEMFQKDGVKLYATPVSARYLDNKNYPIFDDSKKTA</sequence>
<protein>
    <submittedName>
        <fullName evidence="1">DUF2922 domain-containing protein</fullName>
    </submittedName>
</protein>
<dbReference type="EMBL" id="QFCR01000009">
    <property type="protein sequence ID" value="TNK90438.1"/>
    <property type="molecule type" value="Genomic_DNA"/>
</dbReference>
<comment type="caution">
    <text evidence="1">The sequence shown here is derived from an EMBL/GenBank/DDBJ whole genome shotgun (WGS) entry which is preliminary data.</text>
</comment>
<reference evidence="1 2" key="1">
    <citation type="submission" date="2018-05" db="EMBL/GenBank/DDBJ databases">
        <title>Lactobacillus sanfranciscensis Ah4 draft denome sequence.</title>
        <authorList>
            <person name="Zhang G."/>
        </authorList>
    </citation>
    <scope>NUCLEOTIDE SEQUENCE [LARGE SCALE GENOMIC DNA]</scope>
    <source>
        <strain evidence="1 2">Ah4</strain>
    </source>
</reference>
<organism evidence="1 2">
    <name type="scientific">Fructilactobacillus sanfranciscensis</name>
    <name type="common">Lactobacillus sanfranciscensis</name>
    <dbReference type="NCBI Taxonomy" id="1625"/>
    <lineage>
        <taxon>Bacteria</taxon>
        <taxon>Bacillati</taxon>
        <taxon>Bacillota</taxon>
        <taxon>Bacilli</taxon>
        <taxon>Lactobacillales</taxon>
        <taxon>Lactobacillaceae</taxon>
        <taxon>Fructilactobacillus</taxon>
    </lineage>
</organism>
<name>A0A5C4TIQ4_FRUSA</name>
<dbReference type="RefSeq" id="WP_056957720.1">
    <property type="nucleotide sequence ID" value="NZ_BAAAXT010000027.1"/>
</dbReference>
<proteinExistence type="predicted"/>
<dbReference type="AlphaFoldDB" id="A0A5C4TIQ4"/>
<accession>A0A5C4TIQ4</accession>
<dbReference type="InterPro" id="IPR021321">
    <property type="entry name" value="DUF2922"/>
</dbReference>
<dbReference type="Proteomes" id="UP000313312">
    <property type="component" value="Unassembled WGS sequence"/>
</dbReference>
<dbReference type="Pfam" id="PF11148">
    <property type="entry name" value="DUF2922"/>
    <property type="match status" value="1"/>
</dbReference>